<sequence>MALSTYLKEVDQVAKQNSMLLSRSQTSLALAPRLEKLESLYVAMTMLSSEAIYWLSLSCDYL</sequence>
<proteinExistence type="predicted"/>
<gene>
    <name evidence="1" type="ORF">PanWU01x14_365370</name>
</gene>
<name>A0A2P5A635_PARAD</name>
<keyword evidence="2" id="KW-1185">Reference proteome</keyword>
<dbReference type="AlphaFoldDB" id="A0A2P5A635"/>
<dbReference type="EMBL" id="JXTB01000889">
    <property type="protein sequence ID" value="PON31979.1"/>
    <property type="molecule type" value="Genomic_DNA"/>
</dbReference>
<comment type="caution">
    <text evidence="1">The sequence shown here is derived from an EMBL/GenBank/DDBJ whole genome shotgun (WGS) entry which is preliminary data.</text>
</comment>
<dbReference type="Proteomes" id="UP000237105">
    <property type="component" value="Unassembled WGS sequence"/>
</dbReference>
<reference evidence="2" key="1">
    <citation type="submission" date="2016-06" db="EMBL/GenBank/DDBJ databases">
        <title>Parallel loss of symbiosis genes in relatives of nitrogen-fixing non-legume Parasponia.</title>
        <authorList>
            <person name="Van Velzen R."/>
            <person name="Holmer R."/>
            <person name="Bu F."/>
            <person name="Rutten L."/>
            <person name="Van Zeijl A."/>
            <person name="Liu W."/>
            <person name="Santuari L."/>
            <person name="Cao Q."/>
            <person name="Sharma T."/>
            <person name="Shen D."/>
            <person name="Roswanjaya Y."/>
            <person name="Wardhani T."/>
            <person name="Kalhor M.S."/>
            <person name="Jansen J."/>
            <person name="Van den Hoogen J."/>
            <person name="Gungor B."/>
            <person name="Hartog M."/>
            <person name="Hontelez J."/>
            <person name="Verver J."/>
            <person name="Yang W.-C."/>
            <person name="Schijlen E."/>
            <person name="Repin R."/>
            <person name="Schilthuizen M."/>
            <person name="Schranz E."/>
            <person name="Heidstra R."/>
            <person name="Miyata K."/>
            <person name="Fedorova E."/>
            <person name="Kohlen W."/>
            <person name="Bisseling T."/>
            <person name="Smit S."/>
            <person name="Geurts R."/>
        </authorList>
    </citation>
    <scope>NUCLEOTIDE SEQUENCE [LARGE SCALE GENOMIC DNA]</scope>
    <source>
        <strain evidence="2">cv. WU1-14</strain>
    </source>
</reference>
<protein>
    <submittedName>
        <fullName evidence="1">Uncharacterized protein</fullName>
    </submittedName>
</protein>
<evidence type="ECO:0000313" key="2">
    <source>
        <dbReference type="Proteomes" id="UP000237105"/>
    </source>
</evidence>
<evidence type="ECO:0000313" key="1">
    <source>
        <dbReference type="EMBL" id="PON31979.1"/>
    </source>
</evidence>
<accession>A0A2P5A635</accession>
<organism evidence="1 2">
    <name type="scientific">Parasponia andersonii</name>
    <name type="common">Sponia andersonii</name>
    <dbReference type="NCBI Taxonomy" id="3476"/>
    <lineage>
        <taxon>Eukaryota</taxon>
        <taxon>Viridiplantae</taxon>
        <taxon>Streptophyta</taxon>
        <taxon>Embryophyta</taxon>
        <taxon>Tracheophyta</taxon>
        <taxon>Spermatophyta</taxon>
        <taxon>Magnoliopsida</taxon>
        <taxon>eudicotyledons</taxon>
        <taxon>Gunneridae</taxon>
        <taxon>Pentapetalae</taxon>
        <taxon>rosids</taxon>
        <taxon>fabids</taxon>
        <taxon>Rosales</taxon>
        <taxon>Cannabaceae</taxon>
        <taxon>Parasponia</taxon>
    </lineage>
</organism>
<dbReference type="OrthoDB" id="10347674at2759"/>